<evidence type="ECO:0000256" key="4">
    <source>
        <dbReference type="ARBA" id="ARBA00022723"/>
    </source>
</evidence>
<reference evidence="10" key="1">
    <citation type="submission" date="2022-01" db="EMBL/GenBank/DDBJ databases">
        <authorList>
            <person name="King R."/>
        </authorList>
    </citation>
    <scope>NUCLEOTIDE SEQUENCE</scope>
</reference>
<dbReference type="AlphaFoldDB" id="A0A9N9RM55"/>
<dbReference type="InterPro" id="IPR050196">
    <property type="entry name" value="Cytochrome_P450_Monoox"/>
</dbReference>
<dbReference type="GO" id="GO:0004497">
    <property type="term" value="F:monooxygenase activity"/>
    <property type="evidence" value="ECO:0007669"/>
    <property type="project" value="UniProtKB-KW"/>
</dbReference>
<evidence type="ECO:0000256" key="5">
    <source>
        <dbReference type="ARBA" id="ARBA00023002"/>
    </source>
</evidence>
<organism evidence="10 11">
    <name type="scientific">Chironomus riparius</name>
    <dbReference type="NCBI Taxonomy" id="315576"/>
    <lineage>
        <taxon>Eukaryota</taxon>
        <taxon>Metazoa</taxon>
        <taxon>Ecdysozoa</taxon>
        <taxon>Arthropoda</taxon>
        <taxon>Hexapoda</taxon>
        <taxon>Insecta</taxon>
        <taxon>Pterygota</taxon>
        <taxon>Neoptera</taxon>
        <taxon>Endopterygota</taxon>
        <taxon>Diptera</taxon>
        <taxon>Nematocera</taxon>
        <taxon>Chironomoidea</taxon>
        <taxon>Chironomidae</taxon>
        <taxon>Chironominae</taxon>
        <taxon>Chironomus</taxon>
    </lineage>
</organism>
<dbReference type="Proteomes" id="UP001153620">
    <property type="component" value="Chromosome 1"/>
</dbReference>
<keyword evidence="7 9" id="KW-0503">Monooxygenase</keyword>
<keyword evidence="5 9" id="KW-0560">Oxidoreductase</keyword>
<dbReference type="SUPFAM" id="SSF48264">
    <property type="entry name" value="Cytochrome P450"/>
    <property type="match status" value="1"/>
</dbReference>
<dbReference type="InterPro" id="IPR036396">
    <property type="entry name" value="Cyt_P450_sf"/>
</dbReference>
<dbReference type="InterPro" id="IPR002401">
    <property type="entry name" value="Cyt_P450_E_grp-I"/>
</dbReference>
<dbReference type="PRINTS" id="PR00385">
    <property type="entry name" value="P450"/>
</dbReference>
<evidence type="ECO:0000256" key="2">
    <source>
        <dbReference type="ARBA" id="ARBA00010617"/>
    </source>
</evidence>
<evidence type="ECO:0000256" key="8">
    <source>
        <dbReference type="PIRSR" id="PIRSR602401-1"/>
    </source>
</evidence>
<sequence length="496" mass="57051">MIVAIVSLFVILWWIFKSDLRKVQLAWNFPGPKALPIFGNGLELVNKTTLEFVQIIHGYIKSHGKFLRIWIGNELVTIFMEPKDVQQILTDVKLITKANEYKYLEPWLKTGLLTSTNQKWMLRRKALTPAFHFQILDLFIEVFDKQSSVLIEKLKVHDGKGPFNAFPVVALAALDVICETAMGVSLNTQNGSESQYVKNVNELADIVHRRSYDIIERSETLFKFTKTYKRQQHLVSELHKFTDSVISSRRDELKNKKISNSLSNDDESFGKKKKALLDLLLETKIDGKYLTDDDIREEIDTFMFEGHDTTASALAFTLYNIAKHEDIQGKCYEEVQNILGSDGRFNIKTLNEMTYLDLVCKESLRLYPSVPIFGRTVPEEMKVCGRLLPKNTSILIVPYFMARDSTIWDKPEEFIPERFAGAKDSDDSNIFGYVPFSGGYRNCIGQKFAMYEIKTTISKIILNYKIKLEKNFKPQDSLELVIKSKNGIMIQIESRN</sequence>
<protein>
    <recommendedName>
        <fullName evidence="12">Cytochrome P450</fullName>
    </recommendedName>
</protein>
<evidence type="ECO:0000313" key="10">
    <source>
        <dbReference type="EMBL" id="CAG9799596.1"/>
    </source>
</evidence>
<evidence type="ECO:0000256" key="9">
    <source>
        <dbReference type="RuleBase" id="RU000461"/>
    </source>
</evidence>
<dbReference type="OrthoDB" id="1470350at2759"/>
<keyword evidence="3 8" id="KW-0349">Heme</keyword>
<evidence type="ECO:0000256" key="6">
    <source>
        <dbReference type="ARBA" id="ARBA00023004"/>
    </source>
</evidence>
<dbReference type="PRINTS" id="PR00463">
    <property type="entry name" value="EP450I"/>
</dbReference>
<reference evidence="10" key="2">
    <citation type="submission" date="2022-10" db="EMBL/GenBank/DDBJ databases">
        <authorList>
            <consortium name="ENA_rothamsted_submissions"/>
            <consortium name="culmorum"/>
            <person name="King R."/>
        </authorList>
    </citation>
    <scope>NUCLEOTIDE SEQUENCE</scope>
</reference>
<keyword evidence="4 8" id="KW-0479">Metal-binding</keyword>
<dbReference type="PROSITE" id="PS00086">
    <property type="entry name" value="CYTOCHROME_P450"/>
    <property type="match status" value="1"/>
</dbReference>
<evidence type="ECO:0000256" key="7">
    <source>
        <dbReference type="ARBA" id="ARBA00023033"/>
    </source>
</evidence>
<feature type="binding site" description="axial binding residue" evidence="8">
    <location>
        <position position="443"/>
    </location>
    <ligand>
        <name>heme</name>
        <dbReference type="ChEBI" id="CHEBI:30413"/>
    </ligand>
    <ligandPart>
        <name>Fe</name>
        <dbReference type="ChEBI" id="CHEBI:18248"/>
    </ligandPart>
</feature>
<keyword evidence="6 8" id="KW-0408">Iron</keyword>
<accession>A0A9N9RM55</accession>
<dbReference type="EMBL" id="OU895877">
    <property type="protein sequence ID" value="CAG9799596.1"/>
    <property type="molecule type" value="Genomic_DNA"/>
</dbReference>
<dbReference type="GO" id="GO:0020037">
    <property type="term" value="F:heme binding"/>
    <property type="evidence" value="ECO:0007669"/>
    <property type="project" value="InterPro"/>
</dbReference>
<dbReference type="InterPro" id="IPR001128">
    <property type="entry name" value="Cyt_P450"/>
</dbReference>
<name>A0A9N9RM55_9DIPT</name>
<comment type="similarity">
    <text evidence="2 9">Belongs to the cytochrome P450 family.</text>
</comment>
<dbReference type="PANTHER" id="PTHR24291">
    <property type="entry name" value="CYTOCHROME P450 FAMILY 4"/>
    <property type="match status" value="1"/>
</dbReference>
<evidence type="ECO:0000256" key="3">
    <source>
        <dbReference type="ARBA" id="ARBA00022617"/>
    </source>
</evidence>
<gene>
    <name evidence="10" type="ORF">CHIRRI_LOCUS2561</name>
</gene>
<proteinExistence type="inferred from homology"/>
<dbReference type="GO" id="GO:0005506">
    <property type="term" value="F:iron ion binding"/>
    <property type="evidence" value="ECO:0007669"/>
    <property type="project" value="InterPro"/>
</dbReference>
<dbReference type="Pfam" id="PF00067">
    <property type="entry name" value="p450"/>
    <property type="match status" value="1"/>
</dbReference>
<dbReference type="CDD" id="cd20628">
    <property type="entry name" value="CYP4"/>
    <property type="match status" value="1"/>
</dbReference>
<evidence type="ECO:0000256" key="1">
    <source>
        <dbReference type="ARBA" id="ARBA00001971"/>
    </source>
</evidence>
<keyword evidence="11" id="KW-1185">Reference proteome</keyword>
<evidence type="ECO:0008006" key="12">
    <source>
        <dbReference type="Google" id="ProtNLM"/>
    </source>
</evidence>
<dbReference type="Gene3D" id="1.10.630.10">
    <property type="entry name" value="Cytochrome P450"/>
    <property type="match status" value="1"/>
</dbReference>
<dbReference type="PANTHER" id="PTHR24291:SF203">
    <property type="entry name" value="CYTOCHROME P450 4D1-RELATED"/>
    <property type="match status" value="1"/>
</dbReference>
<evidence type="ECO:0000313" key="11">
    <source>
        <dbReference type="Proteomes" id="UP001153620"/>
    </source>
</evidence>
<dbReference type="InterPro" id="IPR017972">
    <property type="entry name" value="Cyt_P450_CS"/>
</dbReference>
<comment type="cofactor">
    <cofactor evidence="1 8">
        <name>heme</name>
        <dbReference type="ChEBI" id="CHEBI:30413"/>
    </cofactor>
</comment>
<dbReference type="GO" id="GO:0016705">
    <property type="term" value="F:oxidoreductase activity, acting on paired donors, with incorporation or reduction of molecular oxygen"/>
    <property type="evidence" value="ECO:0007669"/>
    <property type="project" value="InterPro"/>
</dbReference>